<dbReference type="PROSITE" id="PS51257">
    <property type="entry name" value="PROKAR_LIPOPROTEIN"/>
    <property type="match status" value="1"/>
</dbReference>
<sequence>MKKLLFILSVIVLVGCDQNSSDTVDSSETPADGQGGSLATFTLKGDYLYTVDNSKLNSFLISGNHQENPAFVDAVTVGFGIETLSGFGDNLFIGSSDAMYIYNLENPERPKFKSISRHFRACDPVIANQNNAFVTVRGGNRCGGDINQLKIYDIIDVENPILLLDKTLVEPKGMALYDQYIFVADTAIRVYDISKIESGEISFVKKIDVFVNDLIIRENHLFAIGDSGIYQYNLENSTGLEITTTSELLF</sequence>
<dbReference type="SUPFAM" id="SSF63825">
    <property type="entry name" value="YWTD domain"/>
    <property type="match status" value="1"/>
</dbReference>
<name>A0ABT8VRK0_9FLAO</name>
<keyword evidence="2" id="KW-1185">Reference proteome</keyword>
<gene>
    <name evidence="1" type="ORF">QVZ41_06965</name>
</gene>
<reference evidence="1" key="1">
    <citation type="submission" date="2023-07" db="EMBL/GenBank/DDBJ databases">
        <title>Wenyingzhuangia sp. chi5 genome sequencing and assembly.</title>
        <authorList>
            <person name="Park S."/>
        </authorList>
    </citation>
    <scope>NUCLEOTIDE SEQUENCE</scope>
    <source>
        <strain evidence="1">Chi5</strain>
    </source>
</reference>
<evidence type="ECO:0000313" key="1">
    <source>
        <dbReference type="EMBL" id="MDO3694585.1"/>
    </source>
</evidence>
<organism evidence="1 2">
    <name type="scientific">Wenyingzhuangia gilva</name>
    <dbReference type="NCBI Taxonomy" id="3057677"/>
    <lineage>
        <taxon>Bacteria</taxon>
        <taxon>Pseudomonadati</taxon>
        <taxon>Bacteroidota</taxon>
        <taxon>Flavobacteriia</taxon>
        <taxon>Flavobacteriales</taxon>
        <taxon>Flavobacteriaceae</taxon>
        <taxon>Wenyingzhuangia</taxon>
    </lineage>
</organism>
<evidence type="ECO:0008006" key="3">
    <source>
        <dbReference type="Google" id="ProtNLM"/>
    </source>
</evidence>
<proteinExistence type="predicted"/>
<accession>A0ABT8VRK0</accession>
<dbReference type="Proteomes" id="UP001168642">
    <property type="component" value="Unassembled WGS sequence"/>
</dbReference>
<evidence type="ECO:0000313" key="2">
    <source>
        <dbReference type="Proteomes" id="UP001168642"/>
    </source>
</evidence>
<protein>
    <recommendedName>
        <fullName evidence="3">LVIVD repeat-containing protein</fullName>
    </recommendedName>
</protein>
<dbReference type="EMBL" id="JAUMIT010000002">
    <property type="protein sequence ID" value="MDO3694585.1"/>
    <property type="molecule type" value="Genomic_DNA"/>
</dbReference>
<dbReference type="RefSeq" id="WP_302883831.1">
    <property type="nucleotide sequence ID" value="NZ_JAUMIT010000002.1"/>
</dbReference>
<comment type="caution">
    <text evidence="1">The sequence shown here is derived from an EMBL/GenBank/DDBJ whole genome shotgun (WGS) entry which is preliminary data.</text>
</comment>